<feature type="transmembrane region" description="Helical" evidence="7">
    <location>
        <begin position="56"/>
        <end position="78"/>
    </location>
</feature>
<dbReference type="InterPro" id="IPR000301">
    <property type="entry name" value="Tetraspanin_animals"/>
</dbReference>
<dbReference type="SUPFAM" id="SSF48652">
    <property type="entry name" value="Tetraspanin"/>
    <property type="match status" value="1"/>
</dbReference>
<name>A0A7I8W1Q8_9ANNE</name>
<evidence type="ECO:0000256" key="1">
    <source>
        <dbReference type="ARBA" id="ARBA00004141"/>
    </source>
</evidence>
<keyword evidence="6" id="KW-1015">Disulfide bond</keyword>
<evidence type="ECO:0000256" key="6">
    <source>
        <dbReference type="PIRSR" id="PIRSR002419-1"/>
    </source>
</evidence>
<dbReference type="GO" id="GO:0005886">
    <property type="term" value="C:plasma membrane"/>
    <property type="evidence" value="ECO:0007669"/>
    <property type="project" value="TreeGrafter"/>
</dbReference>
<evidence type="ECO:0000313" key="9">
    <source>
        <dbReference type="Proteomes" id="UP000549394"/>
    </source>
</evidence>
<reference evidence="8 9" key="1">
    <citation type="submission" date="2020-08" db="EMBL/GenBank/DDBJ databases">
        <authorList>
            <person name="Hejnol A."/>
        </authorList>
    </citation>
    <scope>NUCLEOTIDE SEQUENCE [LARGE SCALE GENOMIC DNA]</scope>
</reference>
<keyword evidence="4 7" id="KW-1133">Transmembrane helix</keyword>
<feature type="transmembrane region" description="Helical" evidence="7">
    <location>
        <begin position="85"/>
        <end position="109"/>
    </location>
</feature>
<feature type="disulfide bond" evidence="6">
    <location>
        <begin position="149"/>
        <end position="165"/>
    </location>
</feature>
<protein>
    <recommendedName>
        <fullName evidence="7">Tetraspanin</fullName>
    </recommendedName>
</protein>
<keyword evidence="3 7" id="KW-0812">Transmembrane</keyword>
<keyword evidence="9" id="KW-1185">Reference proteome</keyword>
<feature type="transmembrane region" description="Helical" evidence="7">
    <location>
        <begin position="12"/>
        <end position="36"/>
    </location>
</feature>
<evidence type="ECO:0000256" key="4">
    <source>
        <dbReference type="ARBA" id="ARBA00022989"/>
    </source>
</evidence>
<dbReference type="Pfam" id="PF00335">
    <property type="entry name" value="Tetraspanin"/>
    <property type="match status" value="1"/>
</dbReference>
<dbReference type="InterPro" id="IPR018499">
    <property type="entry name" value="Tetraspanin/Peripherin"/>
</dbReference>
<dbReference type="PANTHER" id="PTHR19282:SF431">
    <property type="entry name" value="TETRASPANIN 26A, ISOFORM B-RELATED"/>
    <property type="match status" value="1"/>
</dbReference>
<comment type="subcellular location">
    <subcellularLocation>
        <location evidence="1 7">Membrane</location>
        <topology evidence="1 7">Multi-pass membrane protein</topology>
    </subcellularLocation>
</comment>
<dbReference type="OrthoDB" id="2014092at2759"/>
<sequence length="273" mass="30744">MARTEVSLIMKYLIFGFNVIVWLLGGALIAGGTWAIHEKNAMGNIKSLTNITFDPAMIIVVVGIILFTIAFFGCVGALRENTVLLILYAVLVLIIFLTELALVIAIFLYSEELENSVKGKLKKYIERYRDDPDMQDIIDWVQMDWLGCCGIDSNKDWEHNIYFNCSSAALESCGVPYSCCKDPYSSVEEKGKKLVNLQCGYGALEETTGLNFEYKKGCFPTFKSWVKDNMIPIAGVGIFIAVLQVCLFNLLNISLFCLLSILYRFWLYVLHAQ</sequence>
<dbReference type="Proteomes" id="UP000549394">
    <property type="component" value="Unassembled WGS sequence"/>
</dbReference>
<evidence type="ECO:0000313" key="8">
    <source>
        <dbReference type="EMBL" id="CAD5121590.1"/>
    </source>
</evidence>
<comment type="caution">
    <text evidence="8">The sequence shown here is derived from an EMBL/GenBank/DDBJ whole genome shotgun (WGS) entry which is preliminary data.</text>
</comment>
<proteinExistence type="inferred from homology"/>
<dbReference type="PRINTS" id="PR00259">
    <property type="entry name" value="TMFOUR"/>
</dbReference>
<dbReference type="InterPro" id="IPR008952">
    <property type="entry name" value="Tetraspanin_EC2_sf"/>
</dbReference>
<feature type="transmembrane region" description="Helical" evidence="7">
    <location>
        <begin position="230"/>
        <end position="263"/>
    </location>
</feature>
<dbReference type="EMBL" id="CAJFCJ010000014">
    <property type="protein sequence ID" value="CAD5121590.1"/>
    <property type="molecule type" value="Genomic_DNA"/>
</dbReference>
<dbReference type="PIRSF" id="PIRSF002419">
    <property type="entry name" value="Tetraspanin"/>
    <property type="match status" value="1"/>
</dbReference>
<gene>
    <name evidence="8" type="ORF">DGYR_LOCUS9522</name>
</gene>
<organism evidence="8 9">
    <name type="scientific">Dimorphilus gyrociliatus</name>
    <dbReference type="NCBI Taxonomy" id="2664684"/>
    <lineage>
        <taxon>Eukaryota</taxon>
        <taxon>Metazoa</taxon>
        <taxon>Spiralia</taxon>
        <taxon>Lophotrochozoa</taxon>
        <taxon>Annelida</taxon>
        <taxon>Polychaeta</taxon>
        <taxon>Polychaeta incertae sedis</taxon>
        <taxon>Dinophilidae</taxon>
        <taxon>Dimorphilus</taxon>
    </lineage>
</organism>
<keyword evidence="5 7" id="KW-0472">Membrane</keyword>
<evidence type="ECO:0000256" key="2">
    <source>
        <dbReference type="ARBA" id="ARBA00006840"/>
    </source>
</evidence>
<evidence type="ECO:0000256" key="5">
    <source>
        <dbReference type="ARBA" id="ARBA00023136"/>
    </source>
</evidence>
<accession>A0A7I8W1Q8</accession>
<evidence type="ECO:0000256" key="3">
    <source>
        <dbReference type="ARBA" id="ARBA00022692"/>
    </source>
</evidence>
<dbReference type="AlphaFoldDB" id="A0A7I8W1Q8"/>
<dbReference type="Gene3D" id="1.10.1450.10">
    <property type="entry name" value="Tetraspanin"/>
    <property type="match status" value="1"/>
</dbReference>
<dbReference type="PANTHER" id="PTHR19282">
    <property type="entry name" value="TETRASPANIN"/>
    <property type="match status" value="1"/>
</dbReference>
<comment type="similarity">
    <text evidence="2 7">Belongs to the tetraspanin (TM4SF) family.</text>
</comment>
<evidence type="ECO:0000256" key="7">
    <source>
        <dbReference type="RuleBase" id="RU361218"/>
    </source>
</evidence>